<protein>
    <recommendedName>
        <fullName evidence="10">Chromatin modification-related protein EAF7</fullName>
    </recommendedName>
</protein>
<evidence type="ECO:0000256" key="4">
    <source>
        <dbReference type="ARBA" id="ARBA00023015"/>
    </source>
</evidence>
<keyword evidence="6" id="KW-0539">Nucleus</keyword>
<evidence type="ECO:0000256" key="3">
    <source>
        <dbReference type="ARBA" id="ARBA00022853"/>
    </source>
</evidence>
<dbReference type="Proteomes" id="UP001556367">
    <property type="component" value="Unassembled WGS sequence"/>
</dbReference>
<evidence type="ECO:0000313" key="9">
    <source>
        <dbReference type="Proteomes" id="UP001556367"/>
    </source>
</evidence>
<accession>A0ABR3K075</accession>
<evidence type="ECO:0000256" key="5">
    <source>
        <dbReference type="ARBA" id="ARBA00023163"/>
    </source>
</evidence>
<evidence type="ECO:0000256" key="1">
    <source>
        <dbReference type="ARBA" id="ARBA00004123"/>
    </source>
</evidence>
<comment type="caution">
    <text evidence="8">The sequence shown here is derived from an EMBL/GenBank/DDBJ whole genome shotgun (WGS) entry which is preliminary data.</text>
</comment>
<dbReference type="PANTHER" id="PTHR13581">
    <property type="entry name" value="MRG-BINDING PROTEIN"/>
    <property type="match status" value="1"/>
</dbReference>
<dbReference type="PANTHER" id="PTHR13581:SF5">
    <property type="entry name" value="MRG_MORF4L-BINDING PROTEIN"/>
    <property type="match status" value="1"/>
</dbReference>
<evidence type="ECO:0000256" key="7">
    <source>
        <dbReference type="SAM" id="MobiDB-lite"/>
    </source>
</evidence>
<keyword evidence="5" id="KW-0804">Transcription</keyword>
<keyword evidence="3" id="KW-0156">Chromatin regulator</keyword>
<dbReference type="EMBL" id="JASNQZ010000001">
    <property type="protein sequence ID" value="KAL0961456.1"/>
    <property type="molecule type" value="Genomic_DNA"/>
</dbReference>
<comment type="subcellular location">
    <subcellularLocation>
        <location evidence="1">Nucleus</location>
    </subcellularLocation>
</comment>
<reference evidence="9" key="1">
    <citation type="submission" date="2024-06" db="EMBL/GenBank/DDBJ databases">
        <title>Multi-omics analyses provide insights into the biosynthesis of the anticancer antibiotic pleurotin in Hohenbuehelia grisea.</title>
        <authorList>
            <person name="Weaver J.A."/>
            <person name="Alberti F."/>
        </authorList>
    </citation>
    <scope>NUCLEOTIDE SEQUENCE [LARGE SCALE GENOMIC DNA]</scope>
    <source>
        <strain evidence="9">T-177</strain>
    </source>
</reference>
<evidence type="ECO:0008006" key="10">
    <source>
        <dbReference type="Google" id="ProtNLM"/>
    </source>
</evidence>
<evidence type="ECO:0000256" key="2">
    <source>
        <dbReference type="ARBA" id="ARBA00007117"/>
    </source>
</evidence>
<evidence type="ECO:0000256" key="6">
    <source>
        <dbReference type="ARBA" id="ARBA00023242"/>
    </source>
</evidence>
<name>A0ABR3K075_9AGAR</name>
<dbReference type="InterPro" id="IPR012423">
    <property type="entry name" value="Eaf7/MRGBP"/>
</dbReference>
<keyword evidence="4" id="KW-0805">Transcription regulation</keyword>
<evidence type="ECO:0000313" key="8">
    <source>
        <dbReference type="EMBL" id="KAL0961456.1"/>
    </source>
</evidence>
<proteinExistence type="inferred from homology"/>
<dbReference type="Pfam" id="PF07904">
    <property type="entry name" value="Eaf7"/>
    <property type="match status" value="1"/>
</dbReference>
<feature type="compositionally biased region" description="Low complexity" evidence="7">
    <location>
        <begin position="90"/>
        <end position="100"/>
    </location>
</feature>
<feature type="compositionally biased region" description="Basic residues" evidence="7">
    <location>
        <begin position="154"/>
        <end position="163"/>
    </location>
</feature>
<feature type="region of interest" description="Disordered" evidence="7">
    <location>
        <begin position="88"/>
        <end position="108"/>
    </location>
</feature>
<gene>
    <name evidence="8" type="ORF">HGRIS_006401</name>
</gene>
<comment type="similarity">
    <text evidence="2">Belongs to the EAF7 family.</text>
</comment>
<keyword evidence="9" id="KW-1185">Reference proteome</keyword>
<feature type="compositionally biased region" description="Low complexity" evidence="7">
    <location>
        <begin position="190"/>
        <end position="203"/>
    </location>
</feature>
<feature type="compositionally biased region" description="Acidic residues" evidence="7">
    <location>
        <begin position="207"/>
        <end position="217"/>
    </location>
</feature>
<sequence length="260" mass="28197">MDTDAHIRNMTAAAFLDSVEGEIAFFRSLMRARPVGIHRHFHVLAIRNWIHKDTGRWVDPSNIWEKLKTCYDLEALESIDLDADAFETRSSNNSTPVSIPSPTPSEDLTRHPFFRQEFVLPTEEAYDALVAARRMRDTPSVESSRAPSPVAAPKPRRGAKRGKGKLDMAGLVAGDSDSSALTQESGDEGAAASRASRASVATGTDGGTEDMGEEEVEERSPSPSVSARPARGRGKKRGAPTGRGRGAKTSTRGAIKKKKR</sequence>
<organism evidence="8 9">
    <name type="scientific">Hohenbuehelia grisea</name>
    <dbReference type="NCBI Taxonomy" id="104357"/>
    <lineage>
        <taxon>Eukaryota</taxon>
        <taxon>Fungi</taxon>
        <taxon>Dikarya</taxon>
        <taxon>Basidiomycota</taxon>
        <taxon>Agaricomycotina</taxon>
        <taxon>Agaricomycetes</taxon>
        <taxon>Agaricomycetidae</taxon>
        <taxon>Agaricales</taxon>
        <taxon>Pleurotineae</taxon>
        <taxon>Pleurotaceae</taxon>
        <taxon>Hohenbuehelia</taxon>
    </lineage>
</organism>
<feature type="region of interest" description="Disordered" evidence="7">
    <location>
        <begin position="137"/>
        <end position="260"/>
    </location>
</feature>